<dbReference type="Pfam" id="PF04434">
    <property type="entry name" value="SWIM"/>
    <property type="match status" value="1"/>
</dbReference>
<protein>
    <submittedName>
        <fullName evidence="3">SWIM zinc finger protein</fullName>
    </submittedName>
</protein>
<gene>
    <name evidence="3" type="ORF">BCF44_118231</name>
</gene>
<reference evidence="3 4" key="1">
    <citation type="submission" date="2018-08" db="EMBL/GenBank/DDBJ databases">
        <title>Genomic Encyclopedia of Archaeal and Bacterial Type Strains, Phase II (KMG-II): from individual species to whole genera.</title>
        <authorList>
            <person name="Goeker M."/>
        </authorList>
    </citation>
    <scope>NUCLEOTIDE SEQUENCE [LARGE SCALE GENOMIC DNA]</scope>
    <source>
        <strain evidence="3 4">DSM 45791</strain>
    </source>
</reference>
<dbReference type="GO" id="GO:0008270">
    <property type="term" value="F:zinc ion binding"/>
    <property type="evidence" value="ECO:0007669"/>
    <property type="project" value="UniProtKB-KW"/>
</dbReference>
<keyword evidence="1" id="KW-0863">Zinc-finger</keyword>
<evidence type="ECO:0000313" key="4">
    <source>
        <dbReference type="Proteomes" id="UP000256269"/>
    </source>
</evidence>
<accession>A0A3E0GZ27</accession>
<dbReference type="AlphaFoldDB" id="A0A3E0GZ27"/>
<dbReference type="EMBL" id="QUNO01000018">
    <property type="protein sequence ID" value="REH35370.1"/>
    <property type="molecule type" value="Genomic_DNA"/>
</dbReference>
<name>A0A3E0GZ27_9PSEU</name>
<keyword evidence="1" id="KW-0862">Zinc</keyword>
<dbReference type="OrthoDB" id="242553at2"/>
<dbReference type="InterPro" id="IPR007527">
    <property type="entry name" value="Znf_SWIM"/>
</dbReference>
<keyword evidence="1" id="KW-0479">Metal-binding</keyword>
<evidence type="ECO:0000313" key="3">
    <source>
        <dbReference type="EMBL" id="REH35370.1"/>
    </source>
</evidence>
<proteinExistence type="predicted"/>
<dbReference type="Proteomes" id="UP000256269">
    <property type="component" value="Unassembled WGS sequence"/>
</dbReference>
<dbReference type="RefSeq" id="WP_116180118.1">
    <property type="nucleotide sequence ID" value="NZ_CP144375.1"/>
</dbReference>
<evidence type="ECO:0000259" key="2">
    <source>
        <dbReference type="PROSITE" id="PS50966"/>
    </source>
</evidence>
<feature type="domain" description="SWIM-type" evidence="2">
    <location>
        <begin position="55"/>
        <end position="83"/>
    </location>
</feature>
<organism evidence="3 4">
    <name type="scientific">Kutzneria buriramensis</name>
    <dbReference type="NCBI Taxonomy" id="1045776"/>
    <lineage>
        <taxon>Bacteria</taxon>
        <taxon>Bacillati</taxon>
        <taxon>Actinomycetota</taxon>
        <taxon>Actinomycetes</taxon>
        <taxon>Pseudonocardiales</taxon>
        <taxon>Pseudonocardiaceae</taxon>
        <taxon>Kutzneria</taxon>
    </lineage>
</organism>
<evidence type="ECO:0000256" key="1">
    <source>
        <dbReference type="PROSITE-ProRule" id="PRU00325"/>
    </source>
</evidence>
<comment type="caution">
    <text evidence="3">The sequence shown here is derived from an EMBL/GenBank/DDBJ whole genome shotgun (WGS) entry which is preliminary data.</text>
</comment>
<sequence>MNRHDLLSLNEDSLVALANRGLVKRAGRETDVIVEVDGDVVRGTFPDGVVTVLPPGVGLDGASCTCGASGVCRHRIAVVLAYQREQTVPTFEPWSPGELTDELLTAAFGERVVAAARKAYRALPVRLRRPTAEDPVASAELPLCTVRFLVPGELGYVHTDVTADRRDEFVVLAVWAFREADERGVLEFEAGAGTSTDADFGAVPELIEQLVADGAVNATPVQEAALRRAQRDLAERNLHWPAAAMADLVDQVAAYRARSASYDPTRFAALVAELHARQHSTGPRSQVLGTDERAETPLSRVRLTALGCRVLDEHTAEVYFAGPTTVFVLRNRWDRVDASRRVAGTTLGRLAASNVVSESAVRSASRVVRLTTGRVAKTSITPVGEAWAELPVLVRDFAALEAELAALPPAFVRPRVEAELVRVLAVAEVRHVGYDPGAQRLDAVIADADGVTATVSAQHNPHCPAALDVLAKSLSDGPRMISGTVRRAGGLVLDPCAVLTRDGVVVPDLADGEPTALPAGSWTPSEPLAAAIAAALEATAEAAHRGLRHATAGVRTRLEQAAQSLRSVGLGRTADLLAAAEKPEGWCAAHLRLLVLAELRGVHPAGS</sequence>
<dbReference type="PROSITE" id="PS50966">
    <property type="entry name" value="ZF_SWIM"/>
    <property type="match status" value="1"/>
</dbReference>
<keyword evidence="4" id="KW-1185">Reference proteome</keyword>